<proteinExistence type="predicted"/>
<dbReference type="Proteomes" id="UP000199034">
    <property type="component" value="Unassembled WGS sequence"/>
</dbReference>
<dbReference type="NCBIfam" id="TIGR04088">
    <property type="entry name" value="cognate_SipW"/>
    <property type="match status" value="1"/>
</dbReference>
<organism evidence="1 2">
    <name type="scientific">Nocardioides lianchengensis</name>
    <dbReference type="NCBI Taxonomy" id="1045774"/>
    <lineage>
        <taxon>Bacteria</taxon>
        <taxon>Bacillati</taxon>
        <taxon>Actinomycetota</taxon>
        <taxon>Actinomycetes</taxon>
        <taxon>Propionibacteriales</taxon>
        <taxon>Nocardioidaceae</taxon>
        <taxon>Nocardioides</taxon>
    </lineage>
</organism>
<reference evidence="1 2" key="1">
    <citation type="submission" date="2016-10" db="EMBL/GenBank/DDBJ databases">
        <authorList>
            <person name="de Groot N.N."/>
        </authorList>
    </citation>
    <scope>NUCLEOTIDE SEQUENCE [LARGE SCALE GENOMIC DNA]</scope>
    <source>
        <strain evidence="1 2">CGMCC 4.6858</strain>
    </source>
</reference>
<evidence type="ECO:0000313" key="2">
    <source>
        <dbReference type="Proteomes" id="UP000199034"/>
    </source>
</evidence>
<gene>
    <name evidence="1" type="ORF">SAMN05421872_11225</name>
</gene>
<dbReference type="InterPro" id="IPR024006">
    <property type="entry name" value="Alt_signal_exp_actinobact"/>
</dbReference>
<dbReference type="AlphaFoldDB" id="A0A1G6YFE2"/>
<dbReference type="NCBIfam" id="TIGR04089">
    <property type="entry name" value="exp_by_SipW_III"/>
    <property type="match status" value="1"/>
</dbReference>
<name>A0A1G6YFE2_9ACTN</name>
<sequence length="172" mass="17038">MHNSIKGALAAISGGALLLGGAGSLAYWNDEGTVGGADIESGTLALSAGTCAGWKLDGGTAFTTQKLVPGDSLSQVCTFTVTAAGTHLAATFDVSTPTWDEADALTSELVVDAAYQIGAVPVTTFPATVANNNVITATVTVTFDGAAATNASQTISSALDDITITATQSHAA</sequence>
<evidence type="ECO:0000313" key="1">
    <source>
        <dbReference type="EMBL" id="SDD89032.1"/>
    </source>
</evidence>
<dbReference type="InterPro" id="IPR023833">
    <property type="entry name" value="Signal_pept_SipW-depend-type"/>
</dbReference>
<dbReference type="STRING" id="1045774.SAMN05421872_11225"/>
<protein>
    <submittedName>
        <fullName evidence="1">Alternate signal-mediated exported protein, RER_14450 family</fullName>
    </submittedName>
</protein>
<accession>A0A1G6YFE2</accession>
<keyword evidence="2" id="KW-1185">Reference proteome</keyword>
<dbReference type="RefSeq" id="WP_090860052.1">
    <property type="nucleotide sequence ID" value="NZ_FMZM01000012.1"/>
</dbReference>
<dbReference type="EMBL" id="FMZM01000012">
    <property type="protein sequence ID" value="SDD89032.1"/>
    <property type="molecule type" value="Genomic_DNA"/>
</dbReference>